<gene>
    <name evidence="1" type="ORF">C943_00809</name>
</gene>
<organism evidence="1 2">
    <name type="scientific">Mariniradius saccharolyticus AK6</name>
    <dbReference type="NCBI Taxonomy" id="1239962"/>
    <lineage>
        <taxon>Bacteria</taxon>
        <taxon>Pseudomonadati</taxon>
        <taxon>Bacteroidota</taxon>
        <taxon>Cytophagia</taxon>
        <taxon>Cytophagales</taxon>
        <taxon>Cyclobacteriaceae</taxon>
        <taxon>Mariniradius</taxon>
    </lineage>
</organism>
<proteinExistence type="predicted"/>
<keyword evidence="2" id="KW-1185">Reference proteome</keyword>
<evidence type="ECO:0000313" key="2">
    <source>
        <dbReference type="Proteomes" id="UP000010953"/>
    </source>
</evidence>
<dbReference type="AlphaFoldDB" id="M7XE35"/>
<reference evidence="1" key="1">
    <citation type="submission" date="2013-01" db="EMBL/GenBank/DDBJ databases">
        <title>Genome assembly of Mariniradius saccharolyticus AK6.</title>
        <authorList>
            <person name="Vaidya B."/>
            <person name="Khatri I."/>
            <person name="Tanuku N.R.S."/>
            <person name="Subramanian S."/>
            <person name="Pinnaka A."/>
        </authorList>
    </citation>
    <scope>NUCLEOTIDE SEQUENCE [LARGE SCALE GENOMIC DNA]</scope>
    <source>
        <strain evidence="1">AK6</strain>
    </source>
</reference>
<sequence length="289" mass="33216">MRAMQDSTSTKPLKKIAAITMARNDDFFLTRWIGYYGRELGEENIFIYLDGEDQPIPNNAGKSNVIHEKRVVEHVISAEKRRLGFLSTVAKSLLEQYDIIIGVDADEFLVVDPKLGKSLREYLSEIEINPSVSGLGMDVGQHLDLEKTLDKSAPFLTQRSYAYLSSRYTKPSVISQPVNWGSGFHRVKGRNFKIDPNLYLFHFGSVDYKMIQDRFLDKDRMATGRAGHIKKRAKTIDIVTQSKPKTEEKWLAIARRMQTFLRPVYAWNKPTMAKLKWVVKIPDRFRGIV</sequence>
<evidence type="ECO:0000313" key="1">
    <source>
        <dbReference type="EMBL" id="EMS32803.1"/>
    </source>
</evidence>
<accession>M7XE35</accession>
<dbReference type="EMBL" id="AMZY02000011">
    <property type="protein sequence ID" value="EMS32803.1"/>
    <property type="molecule type" value="Genomic_DNA"/>
</dbReference>
<evidence type="ECO:0008006" key="3">
    <source>
        <dbReference type="Google" id="ProtNLM"/>
    </source>
</evidence>
<dbReference type="Proteomes" id="UP000010953">
    <property type="component" value="Unassembled WGS sequence"/>
</dbReference>
<dbReference type="Pfam" id="PF13704">
    <property type="entry name" value="Glyco_tranf_2_4"/>
    <property type="match status" value="1"/>
</dbReference>
<comment type="caution">
    <text evidence="1">The sequence shown here is derived from an EMBL/GenBank/DDBJ whole genome shotgun (WGS) entry which is preliminary data.</text>
</comment>
<dbReference type="eggNOG" id="COG0463">
    <property type="taxonomic scope" value="Bacteria"/>
</dbReference>
<dbReference type="STRING" id="1239962.C943_00809"/>
<protein>
    <recommendedName>
        <fullName evidence="3">Glycosyl transferase family 2</fullName>
    </recommendedName>
</protein>
<dbReference type="InParanoid" id="M7XE35"/>
<name>M7XE35_9BACT</name>